<dbReference type="InterPro" id="IPR010982">
    <property type="entry name" value="Lambda_DNA-bd_dom_sf"/>
</dbReference>
<proteinExistence type="predicted"/>
<dbReference type="Gene3D" id="1.10.260.40">
    <property type="entry name" value="lambda repressor-like DNA-binding domains"/>
    <property type="match status" value="1"/>
</dbReference>
<evidence type="ECO:0000313" key="2">
    <source>
        <dbReference type="Proteomes" id="UP000242469"/>
    </source>
</evidence>
<dbReference type="STRING" id="1122198.SAMN02745729_13116"/>
<reference evidence="2" key="1">
    <citation type="submission" date="2016-10" db="EMBL/GenBank/DDBJ databases">
        <authorList>
            <person name="Varghese N."/>
            <person name="Submissions S."/>
        </authorList>
    </citation>
    <scope>NUCLEOTIDE SEQUENCE [LARGE SCALE GENOMIC DNA]</scope>
    <source>
        <strain evidence="2">DSM 11526</strain>
    </source>
</reference>
<dbReference type="EMBL" id="FNRJ01000031">
    <property type="protein sequence ID" value="SEB17844.1"/>
    <property type="molecule type" value="Genomic_DNA"/>
</dbReference>
<organism evidence="1 2">
    <name type="scientific">Marinobacterium iners DSM 11526</name>
    <dbReference type="NCBI Taxonomy" id="1122198"/>
    <lineage>
        <taxon>Bacteria</taxon>
        <taxon>Pseudomonadati</taxon>
        <taxon>Pseudomonadota</taxon>
        <taxon>Gammaproteobacteria</taxon>
        <taxon>Oceanospirillales</taxon>
        <taxon>Oceanospirillaceae</taxon>
        <taxon>Marinobacterium</taxon>
    </lineage>
</organism>
<name>A0A1H4H7T2_9GAMM</name>
<evidence type="ECO:0000313" key="1">
    <source>
        <dbReference type="EMBL" id="SEB17844.1"/>
    </source>
</evidence>
<dbReference type="Proteomes" id="UP000242469">
    <property type="component" value="Unassembled WGS sequence"/>
</dbReference>
<dbReference type="RefSeq" id="WP_091828189.1">
    <property type="nucleotide sequence ID" value="NZ_FNRJ01000031.1"/>
</dbReference>
<dbReference type="AlphaFoldDB" id="A0A1H4H7T2"/>
<dbReference type="OrthoDB" id="6447592at2"/>
<keyword evidence="2" id="KW-1185">Reference proteome</keyword>
<dbReference type="GO" id="GO:0003677">
    <property type="term" value="F:DNA binding"/>
    <property type="evidence" value="ECO:0007669"/>
    <property type="project" value="InterPro"/>
</dbReference>
<gene>
    <name evidence="1" type="ORF">SAMN02745729_13116</name>
</gene>
<sequence>MVEKALDRALLLLERTSLKDLAVPNSKEYVRWQNIKRGKARLGIDEAEALSKIYPQYALWLLTGNVAPEAGQISPKLDQVKHSG</sequence>
<protein>
    <recommendedName>
        <fullName evidence="3">DNA-binding protein</fullName>
    </recommendedName>
</protein>
<accession>A0A1H4H7T2</accession>
<evidence type="ECO:0008006" key="3">
    <source>
        <dbReference type="Google" id="ProtNLM"/>
    </source>
</evidence>